<name>A0A2N7WB59_9BURK</name>
<keyword evidence="5" id="KW-1133">Transmembrane helix</keyword>
<evidence type="ECO:0000259" key="6">
    <source>
        <dbReference type="SMART" id="SM00563"/>
    </source>
</evidence>
<dbReference type="PANTHER" id="PTHR10434:SF40">
    <property type="entry name" value="1-ACYL-SN-GLYCEROL-3-PHOSPHATE ACYLTRANSFERASE"/>
    <property type="match status" value="1"/>
</dbReference>
<evidence type="ECO:0000256" key="1">
    <source>
        <dbReference type="ARBA" id="ARBA00005189"/>
    </source>
</evidence>
<keyword evidence="3 7" id="KW-0012">Acyltransferase</keyword>
<keyword evidence="5" id="KW-0472">Membrane</keyword>
<keyword evidence="5" id="KW-0812">Transmembrane</keyword>
<dbReference type="Pfam" id="PF01553">
    <property type="entry name" value="Acyltransferase"/>
    <property type="match status" value="1"/>
</dbReference>
<dbReference type="PANTHER" id="PTHR10434">
    <property type="entry name" value="1-ACYL-SN-GLYCEROL-3-PHOSPHATE ACYLTRANSFERASE"/>
    <property type="match status" value="1"/>
</dbReference>
<evidence type="ECO:0000313" key="7">
    <source>
        <dbReference type="EMBL" id="PMS26638.1"/>
    </source>
</evidence>
<dbReference type="Proteomes" id="UP000235347">
    <property type="component" value="Unassembled WGS sequence"/>
</dbReference>
<dbReference type="SUPFAM" id="SSF69593">
    <property type="entry name" value="Glycerol-3-phosphate (1)-acyltransferase"/>
    <property type="match status" value="1"/>
</dbReference>
<feature type="region of interest" description="Disordered" evidence="4">
    <location>
        <begin position="241"/>
        <end position="274"/>
    </location>
</feature>
<evidence type="ECO:0000256" key="3">
    <source>
        <dbReference type="ARBA" id="ARBA00023315"/>
    </source>
</evidence>
<keyword evidence="2 7" id="KW-0808">Transferase</keyword>
<dbReference type="SMART" id="SM00563">
    <property type="entry name" value="PlsC"/>
    <property type="match status" value="1"/>
</dbReference>
<gene>
    <name evidence="7" type="ORF">C0Z19_06830</name>
</gene>
<protein>
    <submittedName>
        <fullName evidence="7">1-acyl-sn-glycerol-3-phosphate acyltransferase</fullName>
    </submittedName>
</protein>
<feature type="compositionally biased region" description="Basic and acidic residues" evidence="4">
    <location>
        <begin position="265"/>
        <end position="274"/>
    </location>
</feature>
<feature type="domain" description="Phospholipid/glycerol acyltransferase" evidence="6">
    <location>
        <begin position="75"/>
        <end position="190"/>
    </location>
</feature>
<evidence type="ECO:0000256" key="4">
    <source>
        <dbReference type="SAM" id="MobiDB-lite"/>
    </source>
</evidence>
<sequence>MPFTRFLRSLLLFIYFIVYTIPYATACFIAFPFLNADRRYWMAVGWCRSTVFVVRWLNGIRYRIEGAENLPQGPAVLLSKHQSAWETLAFPAIMPRPLCYVFKRELLYVPFFGWALGMLKMVHIDRKEGKYAFASVVRQGRKRMSEGAWVIMFPEGTRTKVGAQGKYKTGGARFAIDSGAPVVPIAHNAGRVWPRNSFIKYPGTVTVSIGKPIASAGLTPDELNTRVEAWIEAEMRRIDPNAYSDAGDANGAGLRAGKPAGARTASDRADPARS</sequence>
<reference evidence="7 8" key="1">
    <citation type="submission" date="2018-01" db="EMBL/GenBank/DDBJ databases">
        <title>Whole genome analyses suggest that Burkholderia sensu lato contains two further novel genera in the rhizoxinica-symbiotica group Mycetohabitans gen. nov., and Trinickia gen. nov.: implications for the evolution of diazotrophy and nodulation in the Burkholderiaceae.</title>
        <authorList>
            <person name="Estrada-de los Santos P."/>
            <person name="Palmer M."/>
            <person name="Chavez-Ramirez B."/>
            <person name="Beukes C."/>
            <person name="Steenkamp E.T."/>
            <person name="Hirsch A.M."/>
            <person name="Manyaka P."/>
            <person name="Maluk M."/>
            <person name="Lafos M."/>
            <person name="Crook M."/>
            <person name="Gross E."/>
            <person name="Simon M.F."/>
            <person name="Bueno dos Reis Junior F."/>
            <person name="Poole P.S."/>
            <person name="Venter S.N."/>
            <person name="James E.K."/>
        </authorList>
    </citation>
    <scope>NUCLEOTIDE SEQUENCE [LARGE SCALE GENOMIC DNA]</scope>
    <source>
        <strain evidence="7 8">GP25-8</strain>
    </source>
</reference>
<keyword evidence="8" id="KW-1185">Reference proteome</keyword>
<dbReference type="GO" id="GO:0003841">
    <property type="term" value="F:1-acylglycerol-3-phosphate O-acyltransferase activity"/>
    <property type="evidence" value="ECO:0007669"/>
    <property type="project" value="TreeGrafter"/>
</dbReference>
<dbReference type="EMBL" id="PNYB01000004">
    <property type="protein sequence ID" value="PMS26638.1"/>
    <property type="molecule type" value="Genomic_DNA"/>
</dbReference>
<comment type="pathway">
    <text evidence="1">Lipid metabolism.</text>
</comment>
<evidence type="ECO:0000256" key="2">
    <source>
        <dbReference type="ARBA" id="ARBA00022679"/>
    </source>
</evidence>
<feature type="transmembrane region" description="Helical" evidence="5">
    <location>
        <begin position="12"/>
        <end position="34"/>
    </location>
</feature>
<dbReference type="GO" id="GO:0006654">
    <property type="term" value="P:phosphatidic acid biosynthetic process"/>
    <property type="evidence" value="ECO:0007669"/>
    <property type="project" value="TreeGrafter"/>
</dbReference>
<comment type="caution">
    <text evidence="7">The sequence shown here is derived from an EMBL/GenBank/DDBJ whole genome shotgun (WGS) entry which is preliminary data.</text>
</comment>
<dbReference type="AlphaFoldDB" id="A0A2N7WB59"/>
<evidence type="ECO:0000313" key="8">
    <source>
        <dbReference type="Proteomes" id="UP000235347"/>
    </source>
</evidence>
<dbReference type="InterPro" id="IPR002123">
    <property type="entry name" value="Plipid/glycerol_acylTrfase"/>
</dbReference>
<dbReference type="CDD" id="cd07989">
    <property type="entry name" value="LPLAT_AGPAT-like"/>
    <property type="match status" value="1"/>
</dbReference>
<proteinExistence type="predicted"/>
<accession>A0A2N7WB59</accession>
<evidence type="ECO:0000256" key="5">
    <source>
        <dbReference type="SAM" id="Phobius"/>
    </source>
</evidence>
<dbReference type="RefSeq" id="WP_102609029.1">
    <property type="nucleotide sequence ID" value="NZ_CADIKD010000011.1"/>
</dbReference>
<organism evidence="7 8">
    <name type="scientific">Trinickia soli</name>
    <dbReference type="NCBI Taxonomy" id="380675"/>
    <lineage>
        <taxon>Bacteria</taxon>
        <taxon>Pseudomonadati</taxon>
        <taxon>Pseudomonadota</taxon>
        <taxon>Betaproteobacteria</taxon>
        <taxon>Burkholderiales</taxon>
        <taxon>Burkholderiaceae</taxon>
        <taxon>Trinickia</taxon>
    </lineage>
</organism>